<evidence type="ECO:0000256" key="10">
    <source>
        <dbReference type="SAM" id="MobiDB-lite"/>
    </source>
</evidence>
<protein>
    <recommendedName>
        <fullName evidence="9">Sec-independent protein translocase protein TatA</fullName>
    </recommendedName>
</protein>
<keyword evidence="8 9" id="KW-0472">Membrane</keyword>
<evidence type="ECO:0000256" key="2">
    <source>
        <dbReference type="ARBA" id="ARBA00022448"/>
    </source>
</evidence>
<evidence type="ECO:0000256" key="6">
    <source>
        <dbReference type="ARBA" id="ARBA00022989"/>
    </source>
</evidence>
<organism evidence="11 12">
    <name type="scientific">Terrabacter terrigena</name>
    <dbReference type="NCBI Taxonomy" id="574718"/>
    <lineage>
        <taxon>Bacteria</taxon>
        <taxon>Bacillati</taxon>
        <taxon>Actinomycetota</taxon>
        <taxon>Actinomycetes</taxon>
        <taxon>Micrococcales</taxon>
        <taxon>Intrasporangiaceae</taxon>
        <taxon>Terrabacter</taxon>
    </lineage>
</organism>
<name>A0ABW3MWT1_9MICO</name>
<gene>
    <name evidence="9" type="primary">tatA</name>
    <name evidence="11" type="ORF">ACFQ2V_12675</name>
</gene>
<dbReference type="EMBL" id="JBHTKH010000007">
    <property type="protein sequence ID" value="MFD1055163.1"/>
    <property type="molecule type" value="Genomic_DNA"/>
</dbReference>
<evidence type="ECO:0000256" key="1">
    <source>
        <dbReference type="ARBA" id="ARBA00004162"/>
    </source>
</evidence>
<dbReference type="HAMAP" id="MF_00236">
    <property type="entry name" value="TatA_E"/>
    <property type="match status" value="1"/>
</dbReference>
<evidence type="ECO:0000313" key="12">
    <source>
        <dbReference type="Proteomes" id="UP001597046"/>
    </source>
</evidence>
<evidence type="ECO:0000313" key="11">
    <source>
        <dbReference type="EMBL" id="MFD1055163.1"/>
    </source>
</evidence>
<accession>A0ABW3MWT1</accession>
<feature type="region of interest" description="Disordered" evidence="10">
    <location>
        <begin position="44"/>
        <end position="85"/>
    </location>
</feature>
<keyword evidence="12" id="KW-1185">Reference proteome</keyword>
<keyword evidence="2 9" id="KW-0813">Transport</keyword>
<keyword evidence="6 9" id="KW-1133">Transmembrane helix</keyword>
<dbReference type="Proteomes" id="UP001597046">
    <property type="component" value="Unassembled WGS sequence"/>
</dbReference>
<keyword evidence="4 9" id="KW-0812">Transmembrane</keyword>
<dbReference type="InterPro" id="IPR003369">
    <property type="entry name" value="TatA/B/E"/>
</dbReference>
<comment type="function">
    <text evidence="9">Part of the twin-arginine translocation (Tat) system that transports large folded proteins containing a characteristic twin-arginine motif in their signal peptide across membranes. TatA could form the protein-conducting channel of the Tat system.</text>
</comment>
<comment type="similarity">
    <text evidence="9">Belongs to the TatA/E family.</text>
</comment>
<comment type="subunit">
    <text evidence="9">The Tat system comprises two distinct complexes: a TatABC complex, containing multiple copies of TatA, TatB and TatC subunits, and a separate TatA complex, containing only TatA subunits. Substrates initially bind to the TatABC complex, which probably triggers association of the separate TatA complex to form the active translocon.</text>
</comment>
<evidence type="ECO:0000256" key="5">
    <source>
        <dbReference type="ARBA" id="ARBA00022927"/>
    </source>
</evidence>
<evidence type="ECO:0000256" key="9">
    <source>
        <dbReference type="HAMAP-Rule" id="MF_00236"/>
    </source>
</evidence>
<feature type="compositionally biased region" description="Low complexity" evidence="10">
    <location>
        <begin position="48"/>
        <end position="73"/>
    </location>
</feature>
<dbReference type="Pfam" id="PF02416">
    <property type="entry name" value="TatA_B_E"/>
    <property type="match status" value="1"/>
</dbReference>
<proteinExistence type="inferred from homology"/>
<dbReference type="PANTHER" id="PTHR42982:SF8">
    <property type="entry name" value="SEC-INDEPENDENT PROTEIN TRANSLOCASE PROTEIN TATA"/>
    <property type="match status" value="1"/>
</dbReference>
<evidence type="ECO:0000256" key="8">
    <source>
        <dbReference type="ARBA" id="ARBA00023136"/>
    </source>
</evidence>
<reference evidence="12" key="1">
    <citation type="journal article" date="2019" name="Int. J. Syst. Evol. Microbiol.">
        <title>The Global Catalogue of Microorganisms (GCM) 10K type strain sequencing project: providing services to taxonomists for standard genome sequencing and annotation.</title>
        <authorList>
            <consortium name="The Broad Institute Genomics Platform"/>
            <consortium name="The Broad Institute Genome Sequencing Center for Infectious Disease"/>
            <person name="Wu L."/>
            <person name="Ma J."/>
        </authorList>
    </citation>
    <scope>NUCLEOTIDE SEQUENCE [LARGE SCALE GENOMIC DNA]</scope>
    <source>
        <strain evidence="12">CCUG 57508</strain>
    </source>
</reference>
<sequence length="85" mass="8977">MADLGGPEILVIIIAVALLFGWKRMPDMARSLGRSVRIFKSEVDQLRTGETPTTTAPTTTVPTTTAPAAGSAPEPSPLTTRTPED</sequence>
<dbReference type="InterPro" id="IPR006312">
    <property type="entry name" value="TatA/E"/>
</dbReference>
<evidence type="ECO:0000256" key="3">
    <source>
        <dbReference type="ARBA" id="ARBA00022475"/>
    </source>
</evidence>
<keyword evidence="7 9" id="KW-0811">Translocation</keyword>
<evidence type="ECO:0000256" key="4">
    <source>
        <dbReference type="ARBA" id="ARBA00022692"/>
    </source>
</evidence>
<dbReference type="RefSeq" id="WP_386053065.1">
    <property type="nucleotide sequence ID" value="NZ_JBHTKH010000007.1"/>
</dbReference>
<comment type="caution">
    <text evidence="11">The sequence shown here is derived from an EMBL/GenBank/DDBJ whole genome shotgun (WGS) entry which is preliminary data.</text>
</comment>
<keyword evidence="3 9" id="KW-1003">Cell membrane</keyword>
<comment type="subcellular location">
    <subcellularLocation>
        <location evidence="1 9">Cell membrane</location>
        <topology evidence="1 9">Single-pass membrane protein</topology>
    </subcellularLocation>
</comment>
<dbReference type="PANTHER" id="PTHR42982">
    <property type="entry name" value="SEC-INDEPENDENT PROTEIN TRANSLOCASE PROTEIN TATA"/>
    <property type="match status" value="1"/>
</dbReference>
<dbReference type="Gene3D" id="1.20.5.3310">
    <property type="match status" value="1"/>
</dbReference>
<evidence type="ECO:0000256" key="7">
    <source>
        <dbReference type="ARBA" id="ARBA00023010"/>
    </source>
</evidence>
<keyword evidence="5 9" id="KW-0653">Protein transport</keyword>
<feature type="transmembrane region" description="Helical" evidence="9">
    <location>
        <begin position="6"/>
        <end position="22"/>
    </location>
</feature>